<evidence type="ECO:0000256" key="1">
    <source>
        <dbReference type="ARBA" id="ARBA00022737"/>
    </source>
</evidence>
<keyword evidence="2" id="KW-0802">TPR repeat</keyword>
<dbReference type="Gene3D" id="1.25.40.10">
    <property type="entry name" value="Tetratricopeptide repeat domain"/>
    <property type="match status" value="2"/>
</dbReference>
<dbReference type="Proteomes" id="UP000023152">
    <property type="component" value="Unassembled WGS sequence"/>
</dbReference>
<proteinExistence type="predicted"/>
<organism evidence="3 4">
    <name type="scientific">Reticulomyxa filosa</name>
    <dbReference type="NCBI Taxonomy" id="46433"/>
    <lineage>
        <taxon>Eukaryota</taxon>
        <taxon>Sar</taxon>
        <taxon>Rhizaria</taxon>
        <taxon>Retaria</taxon>
        <taxon>Foraminifera</taxon>
        <taxon>Monothalamids</taxon>
        <taxon>Reticulomyxidae</taxon>
        <taxon>Reticulomyxa</taxon>
    </lineage>
</organism>
<accession>X6MXM7</accession>
<keyword evidence="4" id="KW-1185">Reference proteome</keyword>
<dbReference type="PANTHER" id="PTHR45641">
    <property type="entry name" value="TETRATRICOPEPTIDE REPEAT PROTEIN (AFU_ORTHOLOGUE AFUA_6G03870)"/>
    <property type="match status" value="1"/>
</dbReference>
<dbReference type="Gene3D" id="3.40.50.1460">
    <property type="match status" value="1"/>
</dbReference>
<evidence type="ECO:0000313" key="3">
    <source>
        <dbReference type="EMBL" id="ETO18242.1"/>
    </source>
</evidence>
<name>X6MXM7_RETFI</name>
<dbReference type="Pfam" id="PF13181">
    <property type="entry name" value="TPR_8"/>
    <property type="match status" value="1"/>
</dbReference>
<protein>
    <submittedName>
        <fullName evidence="3">Uncharacterized protein</fullName>
    </submittedName>
</protein>
<sequence length="720" mass="83088">MSAFETFVTIEKKIYRLELPALTLEALKQQIIEVSKTDQEGKVLNIITNENDSDVETDQQIQQAAKIGRMRFHATFQTKIKDFPKKVRLNKKKEQEPLPSVFELKNPLVLLTGVIHYIDGPYIEEAKQDLLLLQSLFQTKLGYQVFNSYNSQNPATEILTVKQLNKFLFKYCAYSSEKSKSKKNKEAHDGVIFVWCGHGGLESYDETVITGENISKEFKEIKYKMDLTDSFIRKPKIYIKIVYIDPKESDLTEIKEENENNQLKISFKQNADVFTIFANVPRKQKIIDDSGIEKTAMHFTDVLCQAIENSSNKNLTSIVQTTITTLGQVFEKEIRSTNSAICPEVYLIPKSFNIDTTVQTAKEKEVTDALDLRKHWNTYWRKANLSAAQKVQQMLQDDEQGLVIVATYHDERTYADKDFCSSFALMGYGIIKKERFSSYWLYAIKSKLILLDRVNIDGNIYVVNCEIRCKDNVNITTQIFVTANAVVDPRLNTCLSPIIWNSKIHHDVPLQLQTIEDNIDFYDTIKEIAHARKYLQLSITTFGRNHPYIAIAYHFFALIYDHNQRPEQAIEYYEKALQTFFDSSNITCPFVADLYKNLANTYVEIDQKIKCYEKALELQLKIFGSNSAEVASTYNDIGNTYSKVNKAIEYYEMALKITRKLFGNMSTFVGNTCWSLGDEFEKRKEMNIAKQYFTEAWKAYSASLGEWDNETQQAKSRLGK</sequence>
<dbReference type="InterPro" id="IPR019734">
    <property type="entry name" value="TPR_rpt"/>
</dbReference>
<evidence type="ECO:0000256" key="2">
    <source>
        <dbReference type="ARBA" id="ARBA00022803"/>
    </source>
</evidence>
<evidence type="ECO:0000313" key="4">
    <source>
        <dbReference type="Proteomes" id="UP000023152"/>
    </source>
</evidence>
<gene>
    <name evidence="3" type="ORF">RFI_19040</name>
</gene>
<dbReference type="EMBL" id="ASPP01015284">
    <property type="protein sequence ID" value="ETO18242.1"/>
    <property type="molecule type" value="Genomic_DNA"/>
</dbReference>
<comment type="caution">
    <text evidence="3">The sequence shown here is derived from an EMBL/GenBank/DDBJ whole genome shotgun (WGS) entry which is preliminary data.</text>
</comment>
<dbReference type="PANTHER" id="PTHR45641:SF1">
    <property type="entry name" value="AAA+ ATPASE DOMAIN-CONTAINING PROTEIN"/>
    <property type="match status" value="1"/>
</dbReference>
<dbReference type="SMART" id="SM00028">
    <property type="entry name" value="TPR"/>
    <property type="match status" value="3"/>
</dbReference>
<dbReference type="InterPro" id="IPR011990">
    <property type="entry name" value="TPR-like_helical_dom_sf"/>
</dbReference>
<dbReference type="AlphaFoldDB" id="X6MXM7"/>
<dbReference type="SUPFAM" id="SSF81901">
    <property type="entry name" value="HCP-like"/>
    <property type="match status" value="1"/>
</dbReference>
<keyword evidence="1" id="KW-0677">Repeat</keyword>
<reference evidence="3 4" key="1">
    <citation type="journal article" date="2013" name="Curr. Biol.">
        <title>The Genome of the Foraminiferan Reticulomyxa filosa.</title>
        <authorList>
            <person name="Glockner G."/>
            <person name="Hulsmann N."/>
            <person name="Schleicher M."/>
            <person name="Noegel A.A."/>
            <person name="Eichinger L."/>
            <person name="Gallinger C."/>
            <person name="Pawlowski J."/>
            <person name="Sierra R."/>
            <person name="Euteneuer U."/>
            <person name="Pillet L."/>
            <person name="Moustafa A."/>
            <person name="Platzer M."/>
            <person name="Groth M."/>
            <person name="Szafranski K."/>
            <person name="Schliwa M."/>
        </authorList>
    </citation>
    <scope>NUCLEOTIDE SEQUENCE [LARGE SCALE GENOMIC DNA]</scope>
</reference>
<dbReference type="Pfam" id="PF13424">
    <property type="entry name" value="TPR_12"/>
    <property type="match status" value="1"/>
</dbReference>